<evidence type="ECO:0000256" key="1">
    <source>
        <dbReference type="SAM" id="SignalP"/>
    </source>
</evidence>
<dbReference type="GO" id="GO:0043709">
    <property type="term" value="P:cell adhesion involved in single-species biofilm formation"/>
    <property type="evidence" value="ECO:0007669"/>
    <property type="project" value="TreeGrafter"/>
</dbReference>
<dbReference type="InterPro" id="IPR050263">
    <property type="entry name" value="Bact_Fimbrial_Adh_Pro"/>
</dbReference>
<dbReference type="PANTHER" id="PTHR33420:SF27">
    <property type="entry name" value="PROTEIN FIMG"/>
    <property type="match status" value="1"/>
</dbReference>
<proteinExistence type="predicted"/>
<dbReference type="InterPro" id="IPR036937">
    <property type="entry name" value="Adhesion_dom_fimbrial_sf"/>
</dbReference>
<dbReference type="PANTHER" id="PTHR33420">
    <property type="entry name" value="FIMBRIAL SUBUNIT ELFA-RELATED"/>
    <property type="match status" value="1"/>
</dbReference>
<organism evidence="2 3">
    <name type="scientific">Buttiauxella agrestis ATCC 33320</name>
    <dbReference type="NCBI Taxonomy" id="1006004"/>
    <lineage>
        <taxon>Bacteria</taxon>
        <taxon>Pseudomonadati</taxon>
        <taxon>Pseudomonadota</taxon>
        <taxon>Gammaproteobacteria</taxon>
        <taxon>Enterobacterales</taxon>
        <taxon>Enterobacteriaceae</taxon>
        <taxon>Buttiauxella</taxon>
    </lineage>
</organism>
<sequence length="176" mass="18015">MNSTKKIISAAIFATLFTGYANAAADNVNILITGRVIASPCTTVNGGQNPLTVSLGDDIGASSLQSAGSNSQWVEFDLALTGCPSGTNNVKATFTGSPDTVDGTRWLNTAASKALNTSVELKDKATSVTISNGSMLTAPVASNKATFRLKTAAYSAQGNAQPGDISTVILASFVYQ</sequence>
<dbReference type="EMBL" id="JMPI01000030">
    <property type="protein sequence ID" value="KFC81316.1"/>
    <property type="molecule type" value="Genomic_DNA"/>
</dbReference>
<gene>
    <name evidence="2" type="ORF">GBAG_2096</name>
</gene>
<keyword evidence="1" id="KW-0732">Signal</keyword>
<feature type="chain" id="PRO_5001790978" evidence="1">
    <location>
        <begin position="24"/>
        <end position="176"/>
    </location>
</feature>
<protein>
    <submittedName>
        <fullName evidence="2">FimG family fimbrial adaptor subunit</fullName>
    </submittedName>
</protein>
<dbReference type="eggNOG" id="COG3539">
    <property type="taxonomic scope" value="Bacteria"/>
</dbReference>
<dbReference type="GO" id="GO:0009289">
    <property type="term" value="C:pilus"/>
    <property type="evidence" value="ECO:0007669"/>
    <property type="project" value="InterPro"/>
</dbReference>
<evidence type="ECO:0000313" key="3">
    <source>
        <dbReference type="Proteomes" id="UP000028653"/>
    </source>
</evidence>
<dbReference type="InterPro" id="IPR008966">
    <property type="entry name" value="Adhesion_dom_sf"/>
</dbReference>
<comment type="caution">
    <text evidence="2">The sequence shown here is derived from an EMBL/GenBank/DDBJ whole genome shotgun (WGS) entry which is preliminary data.</text>
</comment>
<dbReference type="STRING" id="1006004.GBAG_2096"/>
<feature type="signal peptide" evidence="1">
    <location>
        <begin position="1"/>
        <end position="23"/>
    </location>
</feature>
<evidence type="ECO:0000313" key="2">
    <source>
        <dbReference type="EMBL" id="KFC81316.1"/>
    </source>
</evidence>
<dbReference type="Gene3D" id="2.60.40.1090">
    <property type="entry name" value="Fimbrial-type adhesion domain"/>
    <property type="match status" value="1"/>
</dbReference>
<keyword evidence="3" id="KW-1185">Reference proteome</keyword>
<dbReference type="RefSeq" id="WP_051873689.1">
    <property type="nucleotide sequence ID" value="NZ_JMPI01000030.1"/>
</dbReference>
<name>A0A085GC71_9ENTR</name>
<dbReference type="Proteomes" id="UP000028653">
    <property type="component" value="Unassembled WGS sequence"/>
</dbReference>
<reference evidence="2 3" key="1">
    <citation type="submission" date="2014-05" db="EMBL/GenBank/DDBJ databases">
        <title>ATOL: Assembling a taxonomically balanced genome-scale reconstruction of the evolutionary history of the Enterobacteriaceae.</title>
        <authorList>
            <person name="Plunkett G.III."/>
            <person name="Neeno-Eckwall E.C."/>
            <person name="Glasner J.D."/>
            <person name="Perna N.T."/>
        </authorList>
    </citation>
    <scope>NUCLEOTIDE SEQUENCE [LARGE SCALE GENOMIC DNA]</scope>
    <source>
        <strain evidence="2 3">ATCC 33320</strain>
    </source>
</reference>
<dbReference type="AlphaFoldDB" id="A0A085GC71"/>
<accession>A0A085GC71</accession>
<dbReference type="SUPFAM" id="SSF49401">
    <property type="entry name" value="Bacterial adhesins"/>
    <property type="match status" value="1"/>
</dbReference>
<dbReference type="OrthoDB" id="6495165at2"/>